<proteinExistence type="predicted"/>
<organism evidence="1 2">
    <name type="scientific">Liparis tanakae</name>
    <name type="common">Tanaka's snailfish</name>
    <dbReference type="NCBI Taxonomy" id="230148"/>
    <lineage>
        <taxon>Eukaryota</taxon>
        <taxon>Metazoa</taxon>
        <taxon>Chordata</taxon>
        <taxon>Craniata</taxon>
        <taxon>Vertebrata</taxon>
        <taxon>Euteleostomi</taxon>
        <taxon>Actinopterygii</taxon>
        <taxon>Neopterygii</taxon>
        <taxon>Teleostei</taxon>
        <taxon>Neoteleostei</taxon>
        <taxon>Acanthomorphata</taxon>
        <taxon>Eupercaria</taxon>
        <taxon>Perciformes</taxon>
        <taxon>Cottioidei</taxon>
        <taxon>Cottales</taxon>
        <taxon>Liparidae</taxon>
        <taxon>Liparis</taxon>
    </lineage>
</organism>
<accession>A0A4Z2F5A0</accession>
<dbReference type="Proteomes" id="UP000314294">
    <property type="component" value="Unassembled WGS sequence"/>
</dbReference>
<gene>
    <name evidence="1" type="ORF">EYF80_053437</name>
</gene>
<sequence length="108" mass="11935">MGGAHPGDYIAAEHTRLTSGSAALGSFRKESFSILARSHEHEQPQFGVLHAHDFPRARVLAKPDSGAGLLDILMDMLVDMLVDILMDMLVDMLMDMLMDMMMDMLVDS</sequence>
<dbReference type="EMBL" id="SRLO01001623">
    <property type="protein sequence ID" value="TNN36406.1"/>
    <property type="molecule type" value="Genomic_DNA"/>
</dbReference>
<name>A0A4Z2F5A0_9TELE</name>
<comment type="caution">
    <text evidence="1">The sequence shown here is derived from an EMBL/GenBank/DDBJ whole genome shotgun (WGS) entry which is preliminary data.</text>
</comment>
<keyword evidence="2" id="KW-1185">Reference proteome</keyword>
<protein>
    <submittedName>
        <fullName evidence="1">Uncharacterized protein</fullName>
    </submittedName>
</protein>
<dbReference type="AlphaFoldDB" id="A0A4Z2F5A0"/>
<reference evidence="1 2" key="1">
    <citation type="submission" date="2019-03" db="EMBL/GenBank/DDBJ databases">
        <title>First draft genome of Liparis tanakae, snailfish: a comprehensive survey of snailfish specific genes.</title>
        <authorList>
            <person name="Kim W."/>
            <person name="Song I."/>
            <person name="Jeong J.-H."/>
            <person name="Kim D."/>
            <person name="Kim S."/>
            <person name="Ryu S."/>
            <person name="Song J.Y."/>
            <person name="Lee S.K."/>
        </authorList>
    </citation>
    <scope>NUCLEOTIDE SEQUENCE [LARGE SCALE GENOMIC DNA]</scope>
    <source>
        <tissue evidence="1">Muscle</tissue>
    </source>
</reference>
<evidence type="ECO:0000313" key="2">
    <source>
        <dbReference type="Proteomes" id="UP000314294"/>
    </source>
</evidence>
<evidence type="ECO:0000313" key="1">
    <source>
        <dbReference type="EMBL" id="TNN36406.1"/>
    </source>
</evidence>